<dbReference type="Pfam" id="PF02814">
    <property type="entry name" value="UreE_N"/>
    <property type="match status" value="1"/>
</dbReference>
<evidence type="ECO:0000256" key="2">
    <source>
        <dbReference type="ARBA" id="ARBA00022490"/>
    </source>
</evidence>
<dbReference type="GO" id="GO:0065003">
    <property type="term" value="P:protein-containing complex assembly"/>
    <property type="evidence" value="ECO:0007669"/>
    <property type="project" value="InterPro"/>
</dbReference>
<evidence type="ECO:0000256" key="1">
    <source>
        <dbReference type="ARBA" id="ARBA00004496"/>
    </source>
</evidence>
<dbReference type="Pfam" id="PF05194">
    <property type="entry name" value="UreE_C"/>
    <property type="match status" value="1"/>
</dbReference>
<sequence>MIFHEIIGNINEIDDLNGYHVETIYLNSEDMLKRILRVTSDHNREYGITLDNNEKLKDGDILYNEDKKLIVVKANSEDVLIIKPSSITEMGVIAHALGNRHLQAQFEDNKMIIQYDRLVEEELKRDNINYSRENIILKKAFKHVEFAHTH</sequence>
<evidence type="ECO:0000256" key="4">
    <source>
        <dbReference type="ARBA" id="ARBA00023186"/>
    </source>
</evidence>
<reference evidence="7" key="1">
    <citation type="submission" date="2020-08" db="EMBL/GenBank/DDBJ databases">
        <title>Genome public.</title>
        <authorList>
            <person name="Liu C."/>
            <person name="Sun Q."/>
        </authorList>
    </citation>
    <scope>NUCLEOTIDE SEQUENCE</scope>
    <source>
        <strain evidence="7">NSJ-42</strain>
    </source>
</reference>
<dbReference type="GO" id="GO:0051082">
    <property type="term" value="F:unfolded protein binding"/>
    <property type="evidence" value="ECO:0007669"/>
    <property type="project" value="UniProtKB-UniRule"/>
</dbReference>
<dbReference type="GO" id="GO:0016151">
    <property type="term" value="F:nickel cation binding"/>
    <property type="evidence" value="ECO:0007669"/>
    <property type="project" value="UniProtKB-UniRule"/>
</dbReference>
<comment type="function">
    <text evidence="5">Involved in urease metallocenter assembly. Binds nickel. Probably functions as a nickel donor during metallocenter assembly.</text>
</comment>
<evidence type="ECO:0000313" key="7">
    <source>
        <dbReference type="EMBL" id="MBC5640082.1"/>
    </source>
</evidence>
<dbReference type="SUPFAM" id="SSF69287">
    <property type="entry name" value="Urease metallochaperone UreE, N-terminal domain"/>
    <property type="match status" value="1"/>
</dbReference>
<evidence type="ECO:0000256" key="5">
    <source>
        <dbReference type="HAMAP-Rule" id="MF_00822"/>
    </source>
</evidence>
<dbReference type="InterPro" id="IPR004029">
    <property type="entry name" value="UreE_N"/>
</dbReference>
<gene>
    <name evidence="5" type="primary">ureE</name>
    <name evidence="7" type="ORF">H8R92_06485</name>
</gene>
<evidence type="ECO:0000256" key="3">
    <source>
        <dbReference type="ARBA" id="ARBA00022596"/>
    </source>
</evidence>
<comment type="similarity">
    <text evidence="5">Belongs to the UreE family.</text>
</comment>
<evidence type="ECO:0000259" key="6">
    <source>
        <dbReference type="SMART" id="SM00988"/>
    </source>
</evidence>
<dbReference type="GO" id="GO:0006457">
    <property type="term" value="P:protein folding"/>
    <property type="evidence" value="ECO:0007669"/>
    <property type="project" value="InterPro"/>
</dbReference>
<dbReference type="SMART" id="SM00988">
    <property type="entry name" value="UreE_N"/>
    <property type="match status" value="1"/>
</dbReference>
<dbReference type="AlphaFoldDB" id="A0A8I0A8E0"/>
<organism evidence="7 8">
    <name type="scientific">Clostridium lentum</name>
    <dbReference type="NCBI Taxonomy" id="2763037"/>
    <lineage>
        <taxon>Bacteria</taxon>
        <taxon>Bacillati</taxon>
        <taxon>Bacillota</taxon>
        <taxon>Clostridia</taxon>
        <taxon>Eubacteriales</taxon>
        <taxon>Clostridiaceae</taxon>
        <taxon>Clostridium</taxon>
    </lineage>
</organism>
<comment type="subcellular location">
    <subcellularLocation>
        <location evidence="1 5">Cytoplasm</location>
    </subcellularLocation>
</comment>
<keyword evidence="4 5" id="KW-0143">Chaperone</keyword>
<dbReference type="InterPro" id="IPR036118">
    <property type="entry name" value="UreE_N_sf"/>
</dbReference>
<comment type="caution">
    <text evidence="7">The sequence shown here is derived from an EMBL/GenBank/DDBJ whole genome shotgun (WGS) entry which is preliminary data.</text>
</comment>
<dbReference type="InterPro" id="IPR012406">
    <property type="entry name" value="UreE"/>
</dbReference>
<dbReference type="InterPro" id="IPR007864">
    <property type="entry name" value="UreE_C_dom"/>
</dbReference>
<dbReference type="Gene3D" id="2.60.260.20">
    <property type="entry name" value="Urease metallochaperone UreE, N-terminal domain"/>
    <property type="match status" value="1"/>
</dbReference>
<keyword evidence="3 5" id="KW-0533">Nickel</keyword>
<name>A0A8I0A8E0_9CLOT</name>
<evidence type="ECO:0000313" key="8">
    <source>
        <dbReference type="Proteomes" id="UP000662088"/>
    </source>
</evidence>
<feature type="domain" description="UreE urease accessory N-terminal" evidence="6">
    <location>
        <begin position="6"/>
        <end position="70"/>
    </location>
</feature>
<keyword evidence="8" id="KW-1185">Reference proteome</keyword>
<dbReference type="GO" id="GO:0019627">
    <property type="term" value="P:urea metabolic process"/>
    <property type="evidence" value="ECO:0007669"/>
    <property type="project" value="InterPro"/>
</dbReference>
<dbReference type="CDD" id="cd00571">
    <property type="entry name" value="UreE"/>
    <property type="match status" value="1"/>
</dbReference>
<keyword evidence="2 5" id="KW-0963">Cytoplasm</keyword>
<dbReference type="Gene3D" id="3.30.70.790">
    <property type="entry name" value="UreE, C-terminal domain"/>
    <property type="match status" value="1"/>
</dbReference>
<dbReference type="HAMAP" id="MF_00822">
    <property type="entry name" value="UreE"/>
    <property type="match status" value="1"/>
</dbReference>
<dbReference type="RefSeq" id="WP_186835023.1">
    <property type="nucleotide sequence ID" value="NZ_JACOOQ010000009.1"/>
</dbReference>
<protein>
    <recommendedName>
        <fullName evidence="5">Urease accessory protein UreE</fullName>
    </recommendedName>
</protein>
<dbReference type="Proteomes" id="UP000662088">
    <property type="component" value="Unassembled WGS sequence"/>
</dbReference>
<dbReference type="GO" id="GO:0005737">
    <property type="term" value="C:cytoplasm"/>
    <property type="evidence" value="ECO:0007669"/>
    <property type="project" value="UniProtKB-SubCell"/>
</dbReference>
<dbReference type="SUPFAM" id="SSF69737">
    <property type="entry name" value="Urease metallochaperone UreE, C-terminal domain"/>
    <property type="match status" value="1"/>
</dbReference>
<dbReference type="PIRSF" id="PIRSF036402">
    <property type="entry name" value="Ureas_acces_UreE"/>
    <property type="match status" value="1"/>
</dbReference>
<proteinExistence type="inferred from homology"/>
<dbReference type="EMBL" id="JACOOQ010000009">
    <property type="protein sequence ID" value="MBC5640082.1"/>
    <property type="molecule type" value="Genomic_DNA"/>
</dbReference>
<accession>A0A8I0A8E0</accession>